<dbReference type="Proteomes" id="UP000050827">
    <property type="component" value="Unassembled WGS sequence"/>
</dbReference>
<accession>A0A0Q1DLH7</accession>
<dbReference type="AlphaFoldDB" id="A0A0Q1DLH7"/>
<dbReference type="OrthoDB" id="725917at2"/>
<reference evidence="1 2" key="1">
    <citation type="submission" date="2015-04" db="EMBL/GenBank/DDBJ databases">
        <title>Complete genome of flavobacterium.</title>
        <authorList>
            <person name="Kwon Y.M."/>
            <person name="Kim S.-J."/>
        </authorList>
    </citation>
    <scope>NUCLEOTIDE SEQUENCE [LARGE SCALE GENOMIC DNA]</scope>
    <source>
        <strain evidence="1 2">DK169</strain>
    </source>
</reference>
<evidence type="ECO:0000313" key="1">
    <source>
        <dbReference type="EMBL" id="KQC29813.1"/>
    </source>
</evidence>
<dbReference type="Pfam" id="PF12771">
    <property type="entry name" value="SusD-like_2"/>
    <property type="match status" value="1"/>
</dbReference>
<dbReference type="InterPro" id="IPR041662">
    <property type="entry name" value="SusD-like_2"/>
</dbReference>
<dbReference type="Gene3D" id="1.25.40.390">
    <property type="match status" value="1"/>
</dbReference>
<dbReference type="SUPFAM" id="SSF48452">
    <property type="entry name" value="TPR-like"/>
    <property type="match status" value="1"/>
</dbReference>
<organism evidence="1 2">
    <name type="scientific">Flagellimonas eckloniae</name>
    <dbReference type="NCBI Taxonomy" id="346185"/>
    <lineage>
        <taxon>Bacteria</taxon>
        <taxon>Pseudomonadati</taxon>
        <taxon>Bacteroidota</taxon>
        <taxon>Flavobacteriia</taxon>
        <taxon>Flavobacteriales</taxon>
        <taxon>Flavobacteriaceae</taxon>
        <taxon>Flagellimonas</taxon>
    </lineage>
</organism>
<gene>
    <name evidence="1" type="ORF">AAY42_07905</name>
</gene>
<keyword evidence="2" id="KW-1185">Reference proteome</keyword>
<sequence>MKSRYKIILSLIFLTSASGCDDYLDVNENPNQLVEVPSGDLLLRGTLLANAQVQQGQLARTSMYYTGGLIGLQLVQQTLYNYDYTPGDSDAVWGHLYNGILVQNKEIRRLSPDVGLLQGIVDVNEALAVGTAASLFGDIPYSTAVPDNPGIASEDPTLDGQADVYAALQTLLDNAIPKLQNGSTTSNTDDQDNYFGGDGDSWVAAAYTLKARYYLQTKQYAQALANVVNGISSSAGTMSYNPIGDVNGNSNLLFNFVNSSRAGDMTGDGTFYRDLVDPAGASSRSNAKTDETARASYSYISGDGEQTGGIDDATTPMKLVSYEENLLIWAECLIRANDDVQGAIDKLNELRAYLDTGAAFNLIAGDETFNYDSYVLADFEAGGMENADNIATDRAVLREIIEERYVTGFSTYMPFNDVRRLRAETDILVPFPLNSTTVTVNPQRFLYAQEEINNNSNIPNPIPDLFTPTPVNQ</sequence>
<protein>
    <recommendedName>
        <fullName evidence="3">SusD/RagB family protein</fullName>
    </recommendedName>
</protein>
<dbReference type="RefSeq" id="WP_055393973.1">
    <property type="nucleotide sequence ID" value="NZ_LCTZ01000002.1"/>
</dbReference>
<dbReference type="STRING" id="346185.AAY42_07905"/>
<dbReference type="PATRIC" id="fig|1547436.3.peg.1627"/>
<name>A0A0Q1DLH7_9FLAO</name>
<comment type="caution">
    <text evidence="1">The sequence shown here is derived from an EMBL/GenBank/DDBJ whole genome shotgun (WGS) entry which is preliminary data.</text>
</comment>
<evidence type="ECO:0008006" key="3">
    <source>
        <dbReference type="Google" id="ProtNLM"/>
    </source>
</evidence>
<dbReference type="InterPro" id="IPR011990">
    <property type="entry name" value="TPR-like_helical_dom_sf"/>
</dbReference>
<proteinExistence type="predicted"/>
<evidence type="ECO:0000313" key="2">
    <source>
        <dbReference type="Proteomes" id="UP000050827"/>
    </source>
</evidence>
<dbReference type="PROSITE" id="PS51257">
    <property type="entry name" value="PROKAR_LIPOPROTEIN"/>
    <property type="match status" value="1"/>
</dbReference>
<dbReference type="EMBL" id="LCTZ01000002">
    <property type="protein sequence ID" value="KQC29813.1"/>
    <property type="molecule type" value="Genomic_DNA"/>
</dbReference>